<dbReference type="Proteomes" id="UP001437460">
    <property type="component" value="Unassembled WGS sequence"/>
</dbReference>
<evidence type="ECO:0000256" key="3">
    <source>
        <dbReference type="ARBA" id="ARBA00022578"/>
    </source>
</evidence>
<name>A0ABV1HM90_9FIRM</name>
<comment type="caution">
    <text evidence="11">The sequence shown here is derived from an EMBL/GenBank/DDBJ whole genome shotgun (WGS) entry which is preliminary data.</text>
</comment>
<evidence type="ECO:0000313" key="12">
    <source>
        <dbReference type="Proteomes" id="UP001437460"/>
    </source>
</evidence>
<feature type="domain" description="Transposase putative helix-turn-helix" evidence="10">
    <location>
        <begin position="1"/>
        <end position="46"/>
    </location>
</feature>
<evidence type="ECO:0000259" key="9">
    <source>
        <dbReference type="Pfam" id="PF07282"/>
    </source>
</evidence>
<keyword evidence="7" id="KW-0233">DNA recombination</keyword>
<dbReference type="PANTHER" id="PTHR30405:SF25">
    <property type="entry name" value="RNA-GUIDED DNA ENDONUCLEASE INSQ-RELATED"/>
    <property type="match status" value="1"/>
</dbReference>
<evidence type="ECO:0000256" key="7">
    <source>
        <dbReference type="ARBA" id="ARBA00023172"/>
    </source>
</evidence>
<comment type="similarity">
    <text evidence="2">In the N-terminal section; belongs to the transposase 2 family.</text>
</comment>
<evidence type="ECO:0000256" key="5">
    <source>
        <dbReference type="ARBA" id="ARBA00022833"/>
    </source>
</evidence>
<dbReference type="EMBL" id="JBBMFJ010000019">
    <property type="protein sequence ID" value="MEQ2563435.1"/>
    <property type="molecule type" value="Genomic_DNA"/>
</dbReference>
<evidence type="ECO:0000313" key="11">
    <source>
        <dbReference type="EMBL" id="MEQ2563435.1"/>
    </source>
</evidence>
<evidence type="ECO:0000256" key="4">
    <source>
        <dbReference type="ARBA" id="ARBA00022723"/>
    </source>
</evidence>
<dbReference type="Pfam" id="PF01385">
    <property type="entry name" value="OrfB_IS605"/>
    <property type="match status" value="1"/>
</dbReference>
<evidence type="ECO:0000259" key="8">
    <source>
        <dbReference type="Pfam" id="PF01385"/>
    </source>
</evidence>
<reference evidence="11 12" key="1">
    <citation type="submission" date="2024-03" db="EMBL/GenBank/DDBJ databases">
        <title>Human intestinal bacterial collection.</title>
        <authorList>
            <person name="Pauvert C."/>
            <person name="Hitch T.C.A."/>
            <person name="Clavel T."/>
        </authorList>
    </citation>
    <scope>NUCLEOTIDE SEQUENCE [LARGE SCALE GENOMIC DNA]</scope>
    <source>
        <strain evidence="11 12">CLA-AP-H27</strain>
    </source>
</reference>
<dbReference type="InterPro" id="IPR001959">
    <property type="entry name" value="Transposase"/>
</dbReference>
<keyword evidence="12" id="KW-1185">Reference proteome</keyword>
<dbReference type="GO" id="GO:0004519">
    <property type="term" value="F:endonuclease activity"/>
    <property type="evidence" value="ECO:0007669"/>
    <property type="project" value="UniProtKB-KW"/>
</dbReference>
<keyword evidence="6" id="KW-0238">DNA-binding</keyword>
<proteinExistence type="inferred from homology"/>
<protein>
    <submittedName>
        <fullName evidence="11">RNA-guided endonuclease TnpB family protein</fullName>
    </submittedName>
</protein>
<feature type="domain" description="Cas12f1-like TNB" evidence="9">
    <location>
        <begin position="287"/>
        <end position="353"/>
    </location>
</feature>
<dbReference type="InterPro" id="IPR021027">
    <property type="entry name" value="Transposase_put_HTH"/>
</dbReference>
<keyword evidence="5" id="KW-0862">Zinc</keyword>
<evidence type="ECO:0000259" key="10">
    <source>
        <dbReference type="Pfam" id="PF12323"/>
    </source>
</evidence>
<dbReference type="NCBIfam" id="NF040570">
    <property type="entry name" value="guided_TnpB"/>
    <property type="match status" value="1"/>
</dbReference>
<evidence type="ECO:0000256" key="1">
    <source>
        <dbReference type="ARBA" id="ARBA00008761"/>
    </source>
</evidence>
<keyword evidence="11" id="KW-0378">Hydrolase</keyword>
<dbReference type="Pfam" id="PF12323">
    <property type="entry name" value="HTH_OrfB_IS605"/>
    <property type="match status" value="1"/>
</dbReference>
<evidence type="ECO:0000256" key="2">
    <source>
        <dbReference type="ARBA" id="ARBA00011044"/>
    </source>
</evidence>
<keyword evidence="4" id="KW-0479">Metal-binding</keyword>
<dbReference type="Pfam" id="PF07282">
    <property type="entry name" value="Cas12f1-like_TNB"/>
    <property type="match status" value="1"/>
</dbReference>
<accession>A0ABV1HM90</accession>
<dbReference type="RefSeq" id="WP_349229576.1">
    <property type="nucleotide sequence ID" value="NZ_JBBMFJ010000019.1"/>
</dbReference>
<organism evidence="11 12">
    <name type="scientific">Ventrimonas faecis</name>
    <dbReference type="NCBI Taxonomy" id="3133170"/>
    <lineage>
        <taxon>Bacteria</taxon>
        <taxon>Bacillati</taxon>
        <taxon>Bacillota</taxon>
        <taxon>Clostridia</taxon>
        <taxon>Lachnospirales</taxon>
        <taxon>Lachnospiraceae</taxon>
        <taxon>Ventrimonas</taxon>
    </lineage>
</organism>
<dbReference type="PANTHER" id="PTHR30405">
    <property type="entry name" value="TRANSPOSASE"/>
    <property type="match status" value="1"/>
</dbReference>
<evidence type="ECO:0000256" key="6">
    <source>
        <dbReference type="ARBA" id="ARBA00023125"/>
    </source>
</evidence>
<gene>
    <name evidence="11" type="ORF">WMO41_09745</name>
</gene>
<dbReference type="InterPro" id="IPR051399">
    <property type="entry name" value="RNA-guided_DNA_endo/Transpos"/>
</dbReference>
<keyword evidence="3" id="KW-0815">Transposition</keyword>
<feature type="domain" description="Probable transposase IS891/IS1136/IS1341" evidence="8">
    <location>
        <begin position="166"/>
        <end position="274"/>
    </location>
</feature>
<keyword evidence="11" id="KW-0540">Nuclease</keyword>
<keyword evidence="11" id="KW-0255">Endonuclease</keyword>
<dbReference type="NCBIfam" id="TIGR01766">
    <property type="entry name" value="IS200/IS605 family accessory protein TnpB-like domain"/>
    <property type="match status" value="1"/>
</dbReference>
<sequence>MNTVYRFRIYPNKAQRELFAKTFGCVRFVYNRMLAEKKAYYEKTGKSLNVTPARYKSEFPWLKEVDSLALCNAQLHLQTAYKKFFRDASVGFPKFKSKKKTVRNYTTNYVNGNIVLQNGKLKLPKAGWVRMKQHRKMEEGYQLKGATITQEADERYYVALLYSCEETVNESKKAESAIGLDFSMKELYVDSNGNHAAYPHFFQNAQQKLAKEQRKLSHCEQGSNRYKKQKKKVARIHTHIAHQRKDFLHKESRKITNSYDIVCIEDLNMKEMSREMRFGKRVHDNSWGRFTDFLAYKMERADKKLIRIDRWYPSSKTCSCCGKIKEDLQLGDRIYECACGNRMDRDENAAINICREGIRKSGMKLDIEKKIF</sequence>
<dbReference type="InterPro" id="IPR010095">
    <property type="entry name" value="Cas12f1-like_TNB"/>
</dbReference>
<comment type="similarity">
    <text evidence="1">In the C-terminal section; belongs to the transposase 35 family.</text>
</comment>